<organism evidence="1 2">
    <name type="scientific">Cronobacter phage CR9</name>
    <dbReference type="NCBI Taxonomy" id="1162290"/>
    <lineage>
        <taxon>Viruses</taxon>
        <taxon>Duplodnaviria</taxon>
        <taxon>Heunggongvirae</taxon>
        <taxon>Uroviricota</taxon>
        <taxon>Caudoviricetes</taxon>
        <taxon>Vequintavirinae</taxon>
        <taxon>Certrevirus</taxon>
        <taxon>Certrevirus CR9</taxon>
    </lineage>
</organism>
<protein>
    <submittedName>
        <fullName evidence="1">Uncharacterized protein</fullName>
    </submittedName>
</protein>
<dbReference type="RefSeq" id="YP_009015079.1">
    <property type="nucleotide sequence ID" value="NC_023717.1"/>
</dbReference>
<dbReference type="Proteomes" id="UP000011829">
    <property type="component" value="Segment"/>
</dbReference>
<proteinExistence type="predicted"/>
<accession>M1F2A9</accession>
<reference evidence="1 2" key="1">
    <citation type="submission" date="2012-02" db="EMBL/GenBank/DDBJ databases">
        <title>Complete Genome Sequence of Cronobacter sakazakii Bacteriophage CR9.</title>
        <authorList>
            <person name="Shin H."/>
            <person name="Lee J.-H."/>
            <person name="Kim Y."/>
            <person name="Ryu S."/>
        </authorList>
    </citation>
    <scope>NUCLEOTIDE SEQUENCE [LARGE SCALE GENOMIC DNA]</scope>
</reference>
<evidence type="ECO:0000313" key="1">
    <source>
        <dbReference type="EMBL" id="AFH21001.1"/>
    </source>
</evidence>
<dbReference type="OrthoDB" id="26583at10239"/>
<gene>
    <name evidence="1" type="ORF">CR9_117</name>
</gene>
<dbReference type="KEGG" id="vg:18562959"/>
<dbReference type="EMBL" id="JQ691611">
    <property type="protein sequence ID" value="AFH21001.1"/>
    <property type="molecule type" value="Genomic_DNA"/>
</dbReference>
<keyword evidence="2" id="KW-1185">Reference proteome</keyword>
<dbReference type="GeneID" id="18562959"/>
<name>M1F2A9_9CAUD</name>
<sequence>MKLNEPERINLRLSNAPKTNEPDKRLIGFVVDTDELECMGLFSDTLEKYCVLLLQSRGYTVKKKKVNDRLTIEGTE</sequence>
<evidence type="ECO:0000313" key="2">
    <source>
        <dbReference type="Proteomes" id="UP000011829"/>
    </source>
</evidence>